<evidence type="ECO:0000256" key="8">
    <source>
        <dbReference type="ARBA" id="ARBA00022989"/>
    </source>
</evidence>
<keyword evidence="4" id="KW-0808">Transferase</keyword>
<dbReference type="GO" id="GO:0016791">
    <property type="term" value="F:phosphatase activity"/>
    <property type="evidence" value="ECO:0007669"/>
    <property type="project" value="TreeGrafter"/>
</dbReference>
<evidence type="ECO:0000313" key="13">
    <source>
        <dbReference type="EMBL" id="TMQ65826.1"/>
    </source>
</evidence>
<dbReference type="SUPFAM" id="SSF103190">
    <property type="entry name" value="Sensory domain-like"/>
    <property type="match status" value="1"/>
</dbReference>
<reference evidence="14 15" key="1">
    <citation type="journal article" date="2019" name="Nat. Microbiol.">
        <title>Mediterranean grassland soil C-N compound turnover is dependent on rainfall and depth, and is mediated by genomically divergent microorganisms.</title>
        <authorList>
            <person name="Diamond S."/>
            <person name="Andeer P.F."/>
            <person name="Li Z."/>
            <person name="Crits-Christoph A."/>
            <person name="Burstein D."/>
            <person name="Anantharaman K."/>
            <person name="Lane K.R."/>
            <person name="Thomas B.C."/>
            <person name="Pan C."/>
            <person name="Northen T.R."/>
            <person name="Banfield J.F."/>
        </authorList>
    </citation>
    <scope>NUCLEOTIDE SEQUENCE [LARGE SCALE GENOMIC DNA]</scope>
    <source>
        <strain evidence="12">WS_4</strain>
        <strain evidence="13">WS_7</strain>
    </source>
</reference>
<evidence type="ECO:0000259" key="11">
    <source>
        <dbReference type="PROSITE" id="PS50885"/>
    </source>
</evidence>
<dbReference type="Pfam" id="PF07228">
    <property type="entry name" value="SpoIIE"/>
    <property type="match status" value="1"/>
</dbReference>
<dbReference type="Gene3D" id="3.30.565.10">
    <property type="entry name" value="Histidine kinase-like ATPase, C-terminal domain"/>
    <property type="match status" value="1"/>
</dbReference>
<keyword evidence="7" id="KW-0378">Hydrolase</keyword>
<evidence type="ECO:0000256" key="5">
    <source>
        <dbReference type="ARBA" id="ARBA00022692"/>
    </source>
</evidence>
<keyword evidence="8 10" id="KW-1133">Transmembrane helix</keyword>
<dbReference type="CDD" id="cd06225">
    <property type="entry name" value="HAMP"/>
    <property type="match status" value="1"/>
</dbReference>
<dbReference type="CDD" id="cd16936">
    <property type="entry name" value="HATPase_RsbW-like"/>
    <property type="match status" value="1"/>
</dbReference>
<dbReference type="AlphaFoldDB" id="A0A538SR94"/>
<dbReference type="Gene3D" id="3.30.450.20">
    <property type="entry name" value="PAS domain"/>
    <property type="match status" value="1"/>
</dbReference>
<protein>
    <submittedName>
        <fullName evidence="12">HAMP domain-containing protein</fullName>
    </submittedName>
</protein>
<evidence type="ECO:0000256" key="6">
    <source>
        <dbReference type="ARBA" id="ARBA00022777"/>
    </source>
</evidence>
<comment type="caution">
    <text evidence="12">The sequence shown here is derived from an EMBL/GenBank/DDBJ whole genome shotgun (WGS) entry which is preliminary data.</text>
</comment>
<evidence type="ECO:0000256" key="4">
    <source>
        <dbReference type="ARBA" id="ARBA00022679"/>
    </source>
</evidence>
<dbReference type="Gene3D" id="3.60.40.10">
    <property type="entry name" value="PPM-type phosphatase domain"/>
    <property type="match status" value="1"/>
</dbReference>
<dbReference type="SUPFAM" id="SSF81606">
    <property type="entry name" value="PP2C-like"/>
    <property type="match status" value="1"/>
</dbReference>
<evidence type="ECO:0000256" key="2">
    <source>
        <dbReference type="ARBA" id="ARBA00022475"/>
    </source>
</evidence>
<sequence>MVRTVGKPVFSIRWIVAGTAAVLTTLAVLGVTGVMERRTRNVLADEIETRLLLEARNLALASSSALLTDYPELVLAPLLKEMQARQRELAMIVVLDRSGIIQGHPDVRRIGTRFAWPNGLRRIPFPAPRRRNESLEGNGTILLVSAPILDADGRILGTALVGMNRSHIEQAINQIGKQQPLILVAFLLTGFAASFFLMSILLRPIATLRSGIERIGRGDLSTPVKLADKTEFGLLAEAVNEMSSALRRAQGEMVERARLAHEMELARQIQRSLLPSKPTVAGEFIISGEQWAAAEVGGDYFDVLSLPDGKIALAVADVSGKGLAGCLVTSMIFSLLRAYHSTHPSPASLLVALDERLGEILQRGNFVTMFYGVLDPESGRLVYSSAGHNPTLVYRRDAGLVEWFRSKGIPLGAIRGGAIRGTLEDSVLHLATGDVLVQFTDGINETVAPKDQEQFGFERMERVVLDAARAGAREVLDRLHGTVGGWRGDALPMDDETVLIVSRENAPDPERLIATRAGDSVSDAAAALRRFALAEERGTCLRLQADFDALNRVDEWLEQSEILRGLPNSAVEMLNLALYEACANVVEHGYDEDATQTFELWWISGSGNGITSPRGSFLIRDRGKPFRPESWKPTNFRNPAARKRGRGLGLDIIYRTMREVAYHPGTELGNITVLDWDPLMIRTREPETRHVSQ</sequence>
<dbReference type="SMART" id="SM00331">
    <property type="entry name" value="PP2C_SIG"/>
    <property type="match status" value="1"/>
</dbReference>
<dbReference type="EMBL" id="VBOX01000014">
    <property type="protein sequence ID" value="TMQ65826.1"/>
    <property type="molecule type" value="Genomic_DNA"/>
</dbReference>
<dbReference type="InterPro" id="IPR001932">
    <property type="entry name" value="PPM-type_phosphatase-like_dom"/>
</dbReference>
<evidence type="ECO:0000256" key="10">
    <source>
        <dbReference type="SAM" id="Phobius"/>
    </source>
</evidence>
<dbReference type="GO" id="GO:0005886">
    <property type="term" value="C:plasma membrane"/>
    <property type="evidence" value="ECO:0007669"/>
    <property type="project" value="UniProtKB-SubCell"/>
</dbReference>
<dbReference type="Pfam" id="PF17203">
    <property type="entry name" value="sCache_3_2"/>
    <property type="match status" value="1"/>
</dbReference>
<dbReference type="InterPro" id="IPR003660">
    <property type="entry name" value="HAMP_dom"/>
</dbReference>
<dbReference type="InterPro" id="IPR003594">
    <property type="entry name" value="HATPase_dom"/>
</dbReference>
<dbReference type="PANTHER" id="PTHR43156">
    <property type="entry name" value="STAGE II SPORULATION PROTEIN E-RELATED"/>
    <property type="match status" value="1"/>
</dbReference>
<dbReference type="InterPro" id="IPR036890">
    <property type="entry name" value="HATPase_C_sf"/>
</dbReference>
<keyword evidence="3" id="KW-0597">Phosphoprotein</keyword>
<keyword evidence="9 10" id="KW-0472">Membrane</keyword>
<dbReference type="EMBL" id="VBOU01000079">
    <property type="protein sequence ID" value="TMQ53900.1"/>
    <property type="molecule type" value="Genomic_DNA"/>
</dbReference>
<name>A0A538SR94_UNCEI</name>
<organism evidence="12 15">
    <name type="scientific">Eiseniibacteriota bacterium</name>
    <dbReference type="NCBI Taxonomy" id="2212470"/>
    <lineage>
        <taxon>Bacteria</taxon>
        <taxon>Candidatus Eiseniibacteriota</taxon>
    </lineage>
</organism>
<gene>
    <name evidence="12" type="ORF">E6K74_08220</name>
    <name evidence="13" type="ORF">E6K77_02010</name>
</gene>
<evidence type="ECO:0000256" key="1">
    <source>
        <dbReference type="ARBA" id="ARBA00004651"/>
    </source>
</evidence>
<evidence type="ECO:0000313" key="14">
    <source>
        <dbReference type="Proteomes" id="UP000317366"/>
    </source>
</evidence>
<dbReference type="PROSITE" id="PS50885">
    <property type="entry name" value="HAMP"/>
    <property type="match status" value="1"/>
</dbReference>
<dbReference type="Proteomes" id="UP000317366">
    <property type="component" value="Unassembled WGS sequence"/>
</dbReference>
<dbReference type="SUPFAM" id="SSF158472">
    <property type="entry name" value="HAMP domain-like"/>
    <property type="match status" value="1"/>
</dbReference>
<evidence type="ECO:0000256" key="3">
    <source>
        <dbReference type="ARBA" id="ARBA00022553"/>
    </source>
</evidence>
<keyword evidence="2" id="KW-1003">Cell membrane</keyword>
<dbReference type="GO" id="GO:0016301">
    <property type="term" value="F:kinase activity"/>
    <property type="evidence" value="ECO:0007669"/>
    <property type="project" value="UniProtKB-KW"/>
</dbReference>
<dbReference type="InterPro" id="IPR052016">
    <property type="entry name" value="Bact_Sigma-Reg"/>
</dbReference>
<dbReference type="GO" id="GO:0007165">
    <property type="term" value="P:signal transduction"/>
    <property type="evidence" value="ECO:0007669"/>
    <property type="project" value="InterPro"/>
</dbReference>
<feature type="transmembrane region" description="Helical" evidence="10">
    <location>
        <begin position="181"/>
        <end position="202"/>
    </location>
</feature>
<feature type="domain" description="HAMP" evidence="11">
    <location>
        <begin position="199"/>
        <end position="251"/>
    </location>
</feature>
<feature type="transmembrane region" description="Helical" evidence="10">
    <location>
        <begin position="12"/>
        <end position="31"/>
    </location>
</feature>
<dbReference type="Proteomes" id="UP000319829">
    <property type="component" value="Unassembled WGS sequence"/>
</dbReference>
<dbReference type="InterPro" id="IPR036457">
    <property type="entry name" value="PPM-type-like_dom_sf"/>
</dbReference>
<dbReference type="Gene3D" id="6.10.340.10">
    <property type="match status" value="1"/>
</dbReference>
<dbReference type="InterPro" id="IPR033463">
    <property type="entry name" value="sCache_3"/>
</dbReference>
<accession>A0A538SR94</accession>
<dbReference type="InterPro" id="IPR029151">
    <property type="entry name" value="Sensor-like_sf"/>
</dbReference>
<keyword evidence="6" id="KW-0418">Kinase</keyword>
<proteinExistence type="predicted"/>
<evidence type="ECO:0000256" key="9">
    <source>
        <dbReference type="ARBA" id="ARBA00023136"/>
    </source>
</evidence>
<dbReference type="Pfam" id="PF13581">
    <property type="entry name" value="HATPase_c_2"/>
    <property type="match status" value="1"/>
</dbReference>
<evidence type="ECO:0000313" key="12">
    <source>
        <dbReference type="EMBL" id="TMQ53900.1"/>
    </source>
</evidence>
<evidence type="ECO:0000256" key="7">
    <source>
        <dbReference type="ARBA" id="ARBA00022801"/>
    </source>
</evidence>
<comment type="subcellular location">
    <subcellularLocation>
        <location evidence="1">Cell membrane</location>
        <topology evidence="1">Multi-pass membrane protein</topology>
    </subcellularLocation>
</comment>
<dbReference type="Pfam" id="PF00672">
    <property type="entry name" value="HAMP"/>
    <property type="match status" value="1"/>
</dbReference>
<dbReference type="SMART" id="SM00304">
    <property type="entry name" value="HAMP"/>
    <property type="match status" value="1"/>
</dbReference>
<dbReference type="PANTHER" id="PTHR43156:SF2">
    <property type="entry name" value="STAGE II SPORULATION PROTEIN E"/>
    <property type="match status" value="1"/>
</dbReference>
<evidence type="ECO:0000313" key="15">
    <source>
        <dbReference type="Proteomes" id="UP000319829"/>
    </source>
</evidence>
<keyword evidence="5 10" id="KW-0812">Transmembrane</keyword>